<dbReference type="InterPro" id="IPR050276">
    <property type="entry name" value="MshD_Acetyltransferase"/>
</dbReference>
<dbReference type="Pfam" id="PF00583">
    <property type="entry name" value="Acetyltransf_1"/>
    <property type="match status" value="1"/>
</dbReference>
<keyword evidence="2" id="KW-0808">Transferase</keyword>
<organism evidence="2 3">
    <name type="scientific">Methanobrevibacter smithii</name>
    <dbReference type="NCBI Taxonomy" id="2173"/>
    <lineage>
        <taxon>Archaea</taxon>
        <taxon>Methanobacteriati</taxon>
        <taxon>Methanobacteriota</taxon>
        <taxon>Methanomada group</taxon>
        <taxon>Methanobacteria</taxon>
        <taxon>Methanobacteriales</taxon>
        <taxon>Methanobacteriaceae</taxon>
        <taxon>Methanobrevibacter</taxon>
    </lineage>
</organism>
<dbReference type="InterPro" id="IPR000182">
    <property type="entry name" value="GNAT_dom"/>
</dbReference>
<dbReference type="Proteomes" id="UP000232133">
    <property type="component" value="Chromosome"/>
</dbReference>
<evidence type="ECO:0000313" key="2">
    <source>
        <dbReference type="EMBL" id="ATZ60305.1"/>
    </source>
</evidence>
<dbReference type="Gene3D" id="3.40.630.30">
    <property type="match status" value="1"/>
</dbReference>
<proteinExistence type="predicted"/>
<feature type="domain" description="N-acetyltransferase" evidence="1">
    <location>
        <begin position="1"/>
        <end position="189"/>
    </location>
</feature>
<reference evidence="2 3" key="1">
    <citation type="submission" date="2016-10" db="EMBL/GenBank/DDBJ databases">
        <authorList>
            <person name="Varghese N."/>
        </authorList>
    </citation>
    <scope>NUCLEOTIDE SEQUENCE [LARGE SCALE GENOMIC DNA]</scope>
    <source>
        <strain evidence="2 3">KB11</strain>
    </source>
</reference>
<accession>A0A2H4U860</accession>
<dbReference type="AlphaFoldDB" id="A0A2H4U860"/>
<dbReference type="PROSITE" id="PS51186">
    <property type="entry name" value="GNAT"/>
    <property type="match status" value="1"/>
</dbReference>
<dbReference type="SUPFAM" id="SSF55729">
    <property type="entry name" value="Acyl-CoA N-acyltransferases (Nat)"/>
    <property type="match status" value="1"/>
</dbReference>
<dbReference type="InterPro" id="IPR016181">
    <property type="entry name" value="Acyl_CoA_acyltransferase"/>
</dbReference>
<gene>
    <name evidence="2" type="ORF">BK798_07675</name>
</gene>
<dbReference type="RefSeq" id="WP_004032833.1">
    <property type="nucleotide sequence ID" value="NZ_CAABOX010000001.1"/>
</dbReference>
<dbReference type="PANTHER" id="PTHR43617">
    <property type="entry name" value="L-AMINO ACID N-ACETYLTRANSFERASE"/>
    <property type="match status" value="1"/>
</dbReference>
<dbReference type="GO" id="GO:0016747">
    <property type="term" value="F:acyltransferase activity, transferring groups other than amino-acyl groups"/>
    <property type="evidence" value="ECO:0007669"/>
    <property type="project" value="InterPro"/>
</dbReference>
<evidence type="ECO:0000313" key="3">
    <source>
        <dbReference type="Proteomes" id="UP000232133"/>
    </source>
</evidence>
<dbReference type="CDD" id="cd04301">
    <property type="entry name" value="NAT_SF"/>
    <property type="match status" value="1"/>
</dbReference>
<dbReference type="GeneID" id="35119248"/>
<dbReference type="EMBL" id="CP017803">
    <property type="protein sequence ID" value="ATZ60305.1"/>
    <property type="molecule type" value="Genomic_DNA"/>
</dbReference>
<sequence length="189" mass="21733">MIYETFDASKHDTRKVAKLIYDVDFRTFDLLFKNSDKAISTIEKQLKKEESLEDTKVILDDDNNIIGLLIFWISKKPAFYHSLKTVSLKLLIVDILDYFVLCDVEKGDFHVAELAIDESQRGKGLGSKVLDDVIGYAKGNNLKRVTLDADFRNTGAKSLYERIGFKEFNKKRVKIGSFERGMHNMELKL</sequence>
<name>A0A2H4U860_METSM</name>
<evidence type="ECO:0000259" key="1">
    <source>
        <dbReference type="PROSITE" id="PS51186"/>
    </source>
</evidence>
<protein>
    <submittedName>
        <fullName evidence="2">GNAT family N-acetyltransferase</fullName>
    </submittedName>
</protein>